<organism evidence="3 4">
    <name type="scientific">Parnassius mnemosyne</name>
    <name type="common">clouded apollo</name>
    <dbReference type="NCBI Taxonomy" id="213953"/>
    <lineage>
        <taxon>Eukaryota</taxon>
        <taxon>Metazoa</taxon>
        <taxon>Ecdysozoa</taxon>
        <taxon>Arthropoda</taxon>
        <taxon>Hexapoda</taxon>
        <taxon>Insecta</taxon>
        <taxon>Pterygota</taxon>
        <taxon>Neoptera</taxon>
        <taxon>Endopterygota</taxon>
        <taxon>Lepidoptera</taxon>
        <taxon>Glossata</taxon>
        <taxon>Ditrysia</taxon>
        <taxon>Papilionoidea</taxon>
        <taxon>Papilionidae</taxon>
        <taxon>Parnassiinae</taxon>
        <taxon>Parnassini</taxon>
        <taxon>Parnassius</taxon>
        <taxon>Driopa</taxon>
    </lineage>
</organism>
<proteinExistence type="predicted"/>
<evidence type="ECO:0000256" key="2">
    <source>
        <dbReference type="SAM" id="SignalP"/>
    </source>
</evidence>
<feature type="chain" id="PRO_5043516625" evidence="2">
    <location>
        <begin position="19"/>
        <end position="267"/>
    </location>
</feature>
<accession>A0AAV1KKI8</accession>
<reference evidence="3 4" key="1">
    <citation type="submission" date="2023-11" db="EMBL/GenBank/DDBJ databases">
        <authorList>
            <person name="Hedman E."/>
            <person name="Englund M."/>
            <person name="Stromberg M."/>
            <person name="Nyberg Akerstrom W."/>
            <person name="Nylinder S."/>
            <person name="Jareborg N."/>
            <person name="Kallberg Y."/>
            <person name="Kronander E."/>
        </authorList>
    </citation>
    <scope>NUCLEOTIDE SEQUENCE [LARGE SCALE GENOMIC DNA]</scope>
</reference>
<gene>
    <name evidence="3" type="ORF">PARMNEM_LOCUS4313</name>
</gene>
<keyword evidence="2" id="KW-0732">Signal</keyword>
<evidence type="ECO:0000256" key="1">
    <source>
        <dbReference type="SAM" id="MobiDB-lite"/>
    </source>
</evidence>
<comment type="caution">
    <text evidence="3">The sequence shown here is derived from an EMBL/GenBank/DDBJ whole genome shotgun (WGS) entry which is preliminary data.</text>
</comment>
<protein>
    <submittedName>
        <fullName evidence="3">Uncharacterized protein</fullName>
    </submittedName>
</protein>
<dbReference type="Proteomes" id="UP001314205">
    <property type="component" value="Unassembled WGS sequence"/>
</dbReference>
<feature type="compositionally biased region" description="Acidic residues" evidence="1">
    <location>
        <begin position="80"/>
        <end position="89"/>
    </location>
</feature>
<feature type="region of interest" description="Disordered" evidence="1">
    <location>
        <begin position="63"/>
        <end position="89"/>
    </location>
</feature>
<sequence>MASSVLFLLFITLPVSFAKENYRREGFFDRLSTGMKFAHDFLGSESVALKVANFVVRAFNTVNNPTTSRKNQPHPIKDEYTEDSDEDTFQENQPNTNLYQTSNFMSPWRHIIRLLGLQPNQLSAVAVNALVFVAQMISTFLSGSLRPGKTHRSEDTTAWLLNKNSKQLQDLITAAKNDSLPDHIEDLINEQESEEETSCIRLLVCKITPFIIKMQSTVFGKDDPASKNNFSDSSGAAILYRHLPTTEEIHSRSDICESRYKGCNLNE</sequence>
<feature type="signal peptide" evidence="2">
    <location>
        <begin position="1"/>
        <end position="18"/>
    </location>
</feature>
<evidence type="ECO:0000313" key="4">
    <source>
        <dbReference type="Proteomes" id="UP001314205"/>
    </source>
</evidence>
<dbReference type="EMBL" id="CAVLGL010000046">
    <property type="protein sequence ID" value="CAK1582829.1"/>
    <property type="molecule type" value="Genomic_DNA"/>
</dbReference>
<name>A0AAV1KKI8_9NEOP</name>
<dbReference type="AlphaFoldDB" id="A0AAV1KKI8"/>
<keyword evidence="4" id="KW-1185">Reference proteome</keyword>
<evidence type="ECO:0000313" key="3">
    <source>
        <dbReference type="EMBL" id="CAK1582829.1"/>
    </source>
</evidence>